<comment type="caution">
    <text evidence="3">The sequence shown here is derived from an EMBL/GenBank/DDBJ whole genome shotgun (WGS) entry which is preliminary data.</text>
</comment>
<dbReference type="InterPro" id="IPR002931">
    <property type="entry name" value="Transglutaminase-like"/>
</dbReference>
<dbReference type="Proteomes" id="UP000190256">
    <property type="component" value="Unassembled WGS sequence"/>
</dbReference>
<feature type="chain" id="PRO_5012436376" description="Transglutaminase-like domain-containing protein" evidence="1">
    <location>
        <begin position="28"/>
        <end position="372"/>
    </location>
</feature>
<proteinExistence type="predicted"/>
<evidence type="ECO:0000256" key="1">
    <source>
        <dbReference type="SAM" id="SignalP"/>
    </source>
</evidence>
<evidence type="ECO:0000313" key="3">
    <source>
        <dbReference type="EMBL" id="OOO64247.1"/>
    </source>
</evidence>
<keyword evidence="1" id="KW-0732">Signal</keyword>
<feature type="domain" description="Transglutaminase-like" evidence="2">
    <location>
        <begin position="73"/>
        <end position="179"/>
    </location>
</feature>
<dbReference type="SUPFAM" id="SSF54001">
    <property type="entry name" value="Cysteine proteinases"/>
    <property type="match status" value="1"/>
</dbReference>
<dbReference type="PROSITE" id="PS51257">
    <property type="entry name" value="PROKAR_LIPOPROTEIN"/>
    <property type="match status" value="1"/>
</dbReference>
<gene>
    <name evidence="3" type="ORF">BS638_11400</name>
</gene>
<accession>A0A1S9I1P3</accession>
<organism evidence="3 4">
    <name type="scientific">Clostridium tepidum</name>
    <dbReference type="NCBI Taxonomy" id="1962263"/>
    <lineage>
        <taxon>Bacteria</taxon>
        <taxon>Bacillati</taxon>
        <taxon>Bacillota</taxon>
        <taxon>Clostridia</taxon>
        <taxon>Eubacteriales</taxon>
        <taxon>Clostridiaceae</taxon>
        <taxon>Clostridium</taxon>
    </lineage>
</organism>
<protein>
    <recommendedName>
        <fullName evidence="2">Transglutaminase-like domain-containing protein</fullName>
    </recommendedName>
</protein>
<dbReference type="STRING" id="1962263.BS637_04750"/>
<name>A0A1S9I1P3_9CLOT</name>
<evidence type="ECO:0000313" key="4">
    <source>
        <dbReference type="Proteomes" id="UP000190256"/>
    </source>
</evidence>
<reference evidence="3 4" key="1">
    <citation type="submission" date="2016-12" db="EMBL/GenBank/DDBJ databases">
        <title>Clostridium tepidum sp. nov., a close relative of Clostridium sporogenes and Clostridium botulinum Group I.</title>
        <authorList>
            <person name="Dobritsa A.P."/>
            <person name="Kutumbaka K.K."/>
            <person name="Werner K."/>
            <person name="Wiedmann M."/>
            <person name="Asmus A."/>
            <person name="Samadpour M."/>
        </authorList>
    </citation>
    <scope>NUCLEOTIDE SEQUENCE [LARGE SCALE GENOMIC DNA]</scope>
    <source>
        <strain evidence="3 4">IEH 97212</strain>
    </source>
</reference>
<sequence>MYRKKIKLKTACVFIFILFINMFFVSCNTTNTNKDIIVEKWDNFYDGNNIHFYYSDGKSPNPQQLKSKYSLDKLVSTGKDDIDKSLKVTNWLNNQLKFAKNSIKTEEDPLAILEKYKKEEGTVSDREFNQIFTEAISSVGIYARIGEFRVKDAQHSKKDDFFMISEIWSDKYKKWIMIDVVNSCYMSKSGVPLSAIEILNNGINNVEINGVKDKNKYIKKMEKYFYSYTIAIDNNIHDGVKSNSYITYVPKGQLPELKTLKGYIKPTIFVNENSLFNISPKIEYKDLQNDKKSTLVISKKNIEEKEEENPSFYVAAFKDSVMVKEFYLSVNGADFGKVNNVFELKLREGQNSVKLSENGKDVIREVIVNYKK</sequence>
<dbReference type="EMBL" id="MRAE01000033">
    <property type="protein sequence ID" value="OOO64247.1"/>
    <property type="molecule type" value="Genomic_DNA"/>
</dbReference>
<feature type="signal peptide" evidence="1">
    <location>
        <begin position="1"/>
        <end position="27"/>
    </location>
</feature>
<dbReference type="AlphaFoldDB" id="A0A1S9I1P3"/>
<dbReference type="Pfam" id="PF01841">
    <property type="entry name" value="Transglut_core"/>
    <property type="match status" value="1"/>
</dbReference>
<dbReference type="OrthoDB" id="1924644at2"/>
<dbReference type="RefSeq" id="WP_078054754.1">
    <property type="nucleotide sequence ID" value="NZ_MRAE01000033.1"/>
</dbReference>
<dbReference type="InterPro" id="IPR038765">
    <property type="entry name" value="Papain-like_cys_pep_sf"/>
</dbReference>
<evidence type="ECO:0000259" key="2">
    <source>
        <dbReference type="Pfam" id="PF01841"/>
    </source>
</evidence>